<name>A0A4P7VP51_9BACT</name>
<accession>A0A4P7VP51</accession>
<dbReference type="KEGG" id="mgod:E7746_05285"/>
<dbReference type="Proteomes" id="UP000297031">
    <property type="component" value="Chromosome"/>
</dbReference>
<dbReference type="InterPro" id="IPR038277">
    <property type="entry name" value="UreF_sf"/>
</dbReference>
<dbReference type="Pfam" id="PF01730">
    <property type="entry name" value="UreF"/>
    <property type="match status" value="1"/>
</dbReference>
<dbReference type="GO" id="GO:0016151">
    <property type="term" value="F:nickel cation binding"/>
    <property type="evidence" value="ECO:0007669"/>
    <property type="project" value="UniProtKB-UniRule"/>
</dbReference>
<organism evidence="4 5">
    <name type="scientific">Muribaculum gordoncarteri</name>
    <dbReference type="NCBI Taxonomy" id="2530390"/>
    <lineage>
        <taxon>Bacteria</taxon>
        <taxon>Pseudomonadati</taxon>
        <taxon>Bacteroidota</taxon>
        <taxon>Bacteroidia</taxon>
        <taxon>Bacteroidales</taxon>
        <taxon>Muribaculaceae</taxon>
        <taxon>Muribaculum</taxon>
    </lineage>
</organism>
<dbReference type="GO" id="GO:0005737">
    <property type="term" value="C:cytoplasm"/>
    <property type="evidence" value="ECO:0007669"/>
    <property type="project" value="UniProtKB-SubCell"/>
</dbReference>
<evidence type="ECO:0000256" key="3">
    <source>
        <dbReference type="HAMAP-Rule" id="MF_01385"/>
    </source>
</evidence>
<dbReference type="AlphaFoldDB" id="A0A4P7VP51"/>
<dbReference type="PIRSF" id="PIRSF009467">
    <property type="entry name" value="Ureas_acces_UreF"/>
    <property type="match status" value="1"/>
</dbReference>
<comment type="subcellular location">
    <subcellularLocation>
        <location evidence="3">Cytoplasm</location>
    </subcellularLocation>
</comment>
<reference evidence="4 5" key="1">
    <citation type="submission" date="2019-02" db="EMBL/GenBank/DDBJ databases">
        <title>Isolation and identification of novel species under the genus Muribaculum.</title>
        <authorList>
            <person name="Miyake S."/>
            <person name="Ding Y."/>
            <person name="Low A."/>
            <person name="Soh M."/>
            <person name="Seedorf H."/>
        </authorList>
    </citation>
    <scope>NUCLEOTIDE SEQUENCE [LARGE SCALE GENOMIC DNA]</scope>
    <source>
        <strain evidence="4 5">TLL-A4</strain>
    </source>
</reference>
<evidence type="ECO:0000256" key="2">
    <source>
        <dbReference type="ARBA" id="ARBA00023186"/>
    </source>
</evidence>
<evidence type="ECO:0000256" key="1">
    <source>
        <dbReference type="ARBA" id="ARBA00022988"/>
    </source>
</evidence>
<comment type="function">
    <text evidence="3">Required for maturation of urease via the functional incorporation of the urease nickel metallocenter.</text>
</comment>
<keyword evidence="1 3" id="KW-0996">Nickel insertion</keyword>
<dbReference type="Gene3D" id="1.10.4190.10">
    <property type="entry name" value="Urease accessory protein UreF"/>
    <property type="match status" value="1"/>
</dbReference>
<dbReference type="OrthoDB" id="9798772at2"/>
<evidence type="ECO:0000313" key="5">
    <source>
        <dbReference type="Proteomes" id="UP000297031"/>
    </source>
</evidence>
<keyword evidence="5" id="KW-1185">Reference proteome</keyword>
<comment type="similarity">
    <text evidence="3">Belongs to the UreF family.</text>
</comment>
<dbReference type="HAMAP" id="MF_01385">
    <property type="entry name" value="UreF"/>
    <property type="match status" value="1"/>
</dbReference>
<dbReference type="PANTHER" id="PTHR33620">
    <property type="entry name" value="UREASE ACCESSORY PROTEIN F"/>
    <property type="match status" value="1"/>
</dbReference>
<keyword evidence="3" id="KW-0963">Cytoplasm</keyword>
<comment type="subunit">
    <text evidence="3">UreD, UreF and UreG form a complex that acts as a GTP-hydrolysis-dependent molecular chaperone, activating the urease apoprotein by helping to assemble the nickel containing metallocenter of UreC. The UreE protein probably delivers the nickel.</text>
</comment>
<sequence length="231" mass="25937">MSASSIISCMRLLEMSDSQFPVGNFSFSNGLETASYEKIVHDADTLSQYAHAASLQSAYSDGIAAIQAYRAISNDDYDRLLLADKEVILCKMNDEARQMVLRMGKKLAELAVQIMDCSTMQRFLDDIRNERTAGTYPVAQAIAMHCAGISEEEMFTSQQFGVINMILGASLRCVRVSHYDTQKIAYNMAPLIARDYEVVRNLDFEDMRAFVPGMDIMASLHEKGNMRMFMN</sequence>
<gene>
    <name evidence="3" type="primary">ureF</name>
    <name evidence="4" type="ORF">E7746_05285</name>
</gene>
<proteinExistence type="inferred from homology"/>
<evidence type="ECO:0000313" key="4">
    <source>
        <dbReference type="EMBL" id="QCD35348.1"/>
    </source>
</evidence>
<keyword evidence="2 3" id="KW-0143">Chaperone</keyword>
<dbReference type="InterPro" id="IPR002639">
    <property type="entry name" value="UreF"/>
</dbReference>
<dbReference type="EMBL" id="CP039393">
    <property type="protein sequence ID" value="QCD35348.1"/>
    <property type="molecule type" value="Genomic_DNA"/>
</dbReference>
<protein>
    <recommendedName>
        <fullName evidence="3">Urease accessory protein UreF</fullName>
    </recommendedName>
</protein>
<dbReference type="PANTHER" id="PTHR33620:SF1">
    <property type="entry name" value="UREASE ACCESSORY PROTEIN F"/>
    <property type="match status" value="1"/>
</dbReference>